<keyword evidence="5 8" id="KW-0067">ATP-binding</keyword>
<evidence type="ECO:0000256" key="8">
    <source>
        <dbReference type="RuleBase" id="RU000492"/>
    </source>
</evidence>
<dbReference type="GO" id="GO:0031047">
    <property type="term" value="P:regulatory ncRNA-mediated gene silencing"/>
    <property type="evidence" value="ECO:0007669"/>
    <property type="project" value="UniProtKB-ARBA"/>
</dbReference>
<dbReference type="PANTHER" id="PTHR47958">
    <property type="entry name" value="ATP-DEPENDENT RNA HELICASE DBP3"/>
    <property type="match status" value="1"/>
</dbReference>
<dbReference type="PROSITE" id="PS51194">
    <property type="entry name" value="HELICASE_CTER"/>
    <property type="match status" value="1"/>
</dbReference>
<sequence length="737" mass="82642">MSYNHNYNGQSAGYAGGYAGRENSYAPAAARKNRWDDPTPTTPPMTGPLSTFEKNFYKPSESCLKRPLAEISNYRDTHEISVIGTEVPHPSVEIDENGFPDYILSEIKNQGFEKPTIIQAQGWPIALSGRDLVGIAQTGSGKTLAYMLPALVHLKSQAPLKRGDGPIALILAPTRELAQQIQKVAIDFGYKVRINNACVFGGAPKGPQIRDLENGAEIVIATPGRLIDFLDRGITNLKRCTYLVLDEADRMLDMGFEPQIRKIMKQTRPDRQVLMWSATWPKEVRNLAEEFLNNYIQINIGSKNLSANNNILQIIDVCTDEQKEEKLIRILQEITADQDNKTIIFTETKVKADNLSRTINRYGWRAIAIHGDKSQQERDYVLNQFRRGQNRILVATDVAARGLDVEDVKFVINFDYPSNSEDYVHRIGRTGRSNNTGTAYTLFTQGNANKANDLINVLEQAKQVVDPKLREMVMCGGGFGKRRNNFNKNRNEQDRSRFARAAGGYQNGQQNQQQRDRSRSTNYHENQRRSPPNQNKYGARPMTNNAYKPNNGSSYGAKPPGAQMYQRPPPQYAAHPAAGAIPVVATQYMFPPPPSVMAKQVVDPKLREMVMCGGGFGKRRNNFNKNRNEQDRSRFARAAGGYQNGQQNQQQRDRSRSTNYHENQRRSPPNQNKYGARPMTNNAYKPNNGSSYGAKPPGAQMYQRPPPQYAAHPAAGAIPVVATQYMFPPPPSVMVKQ</sequence>
<dbReference type="InterPro" id="IPR001650">
    <property type="entry name" value="Helicase_C-like"/>
</dbReference>
<dbReference type="CDD" id="cd18787">
    <property type="entry name" value="SF2_C_DEAD"/>
    <property type="match status" value="1"/>
</dbReference>
<evidence type="ECO:0000259" key="12">
    <source>
        <dbReference type="PROSITE" id="PS51195"/>
    </source>
</evidence>
<dbReference type="Pfam" id="PF00270">
    <property type="entry name" value="DEAD"/>
    <property type="match status" value="1"/>
</dbReference>
<comment type="similarity">
    <text evidence="8">Belongs to the DEAD box helicase family.</text>
</comment>
<feature type="compositionally biased region" description="Polar residues" evidence="9">
    <location>
        <begin position="657"/>
        <end position="691"/>
    </location>
</feature>
<dbReference type="FunFam" id="3.40.50.300:FF:000008">
    <property type="entry name" value="ATP-dependent RNA helicase RhlB"/>
    <property type="match status" value="1"/>
</dbReference>
<name>A0A336MWE9_CULSO</name>
<evidence type="ECO:0000256" key="4">
    <source>
        <dbReference type="ARBA" id="ARBA00022806"/>
    </source>
</evidence>
<dbReference type="PROSITE" id="PS51195">
    <property type="entry name" value="Q_MOTIF"/>
    <property type="match status" value="1"/>
</dbReference>
<feature type="region of interest" description="Disordered" evidence="9">
    <location>
        <begin position="29"/>
        <end position="49"/>
    </location>
</feature>
<dbReference type="SMART" id="SM00490">
    <property type="entry name" value="HELICc"/>
    <property type="match status" value="1"/>
</dbReference>
<gene>
    <name evidence="14" type="primary">CSON002286</name>
</gene>
<evidence type="ECO:0000256" key="3">
    <source>
        <dbReference type="ARBA" id="ARBA00022801"/>
    </source>
</evidence>
<feature type="domain" description="Helicase ATP-binding" evidence="10">
    <location>
        <begin position="123"/>
        <end position="298"/>
    </location>
</feature>
<protein>
    <recommendedName>
        <fullName evidence="1">RNA helicase</fullName>
        <ecNumber evidence="1">3.6.4.13</ecNumber>
    </recommendedName>
</protein>
<accession>A0A336MWE9</accession>
<dbReference type="PROSITE" id="PS00039">
    <property type="entry name" value="DEAD_ATP_HELICASE"/>
    <property type="match status" value="1"/>
</dbReference>
<feature type="region of interest" description="Disordered" evidence="9">
    <location>
        <begin position="637"/>
        <end position="710"/>
    </location>
</feature>
<evidence type="ECO:0000256" key="1">
    <source>
        <dbReference type="ARBA" id="ARBA00012552"/>
    </source>
</evidence>
<dbReference type="InterPro" id="IPR011545">
    <property type="entry name" value="DEAD/DEAH_box_helicase_dom"/>
</dbReference>
<evidence type="ECO:0000313" key="14">
    <source>
        <dbReference type="EMBL" id="SSX30278.1"/>
    </source>
</evidence>
<dbReference type="SMART" id="SM00487">
    <property type="entry name" value="DEXDc"/>
    <property type="match status" value="1"/>
</dbReference>
<dbReference type="InterPro" id="IPR014014">
    <property type="entry name" value="RNA_helicase_DEAD_Q_motif"/>
</dbReference>
<feature type="domain" description="DEAD-box RNA helicase Q" evidence="12">
    <location>
        <begin position="92"/>
        <end position="120"/>
    </location>
</feature>
<dbReference type="GO" id="GO:0003676">
    <property type="term" value="F:nucleic acid binding"/>
    <property type="evidence" value="ECO:0007669"/>
    <property type="project" value="InterPro"/>
</dbReference>
<dbReference type="InterPro" id="IPR014001">
    <property type="entry name" value="Helicase_ATP-bd"/>
</dbReference>
<dbReference type="GO" id="GO:0003724">
    <property type="term" value="F:RNA helicase activity"/>
    <property type="evidence" value="ECO:0007669"/>
    <property type="project" value="UniProtKB-EC"/>
</dbReference>
<evidence type="ECO:0000256" key="6">
    <source>
        <dbReference type="ARBA" id="ARBA00047984"/>
    </source>
</evidence>
<feature type="short sequence motif" description="Q motif" evidence="7">
    <location>
        <begin position="92"/>
        <end position="120"/>
    </location>
</feature>
<organism evidence="14">
    <name type="scientific">Culicoides sonorensis</name>
    <name type="common">Biting midge</name>
    <dbReference type="NCBI Taxonomy" id="179676"/>
    <lineage>
        <taxon>Eukaryota</taxon>
        <taxon>Metazoa</taxon>
        <taxon>Ecdysozoa</taxon>
        <taxon>Arthropoda</taxon>
        <taxon>Hexapoda</taxon>
        <taxon>Insecta</taxon>
        <taxon>Pterygota</taxon>
        <taxon>Neoptera</taxon>
        <taxon>Endopterygota</taxon>
        <taxon>Diptera</taxon>
        <taxon>Nematocera</taxon>
        <taxon>Chironomoidea</taxon>
        <taxon>Ceratopogonidae</taxon>
        <taxon>Ceratopogoninae</taxon>
        <taxon>Culicoides</taxon>
        <taxon>Monoculicoides</taxon>
    </lineage>
</organism>
<dbReference type="Pfam" id="PF00271">
    <property type="entry name" value="Helicase_C"/>
    <property type="match status" value="1"/>
</dbReference>
<feature type="compositionally biased region" description="Low complexity" evidence="9">
    <location>
        <begin position="640"/>
        <end position="650"/>
    </location>
</feature>
<keyword evidence="4 8" id="KW-0347">Helicase</keyword>
<feature type="domain" description="Helicase C-terminal" evidence="11">
    <location>
        <begin position="322"/>
        <end position="473"/>
    </location>
</feature>
<evidence type="ECO:0000256" key="9">
    <source>
        <dbReference type="SAM" id="MobiDB-lite"/>
    </source>
</evidence>
<feature type="compositionally biased region" description="Polar residues" evidence="9">
    <location>
        <begin position="520"/>
        <end position="554"/>
    </location>
</feature>
<dbReference type="EMBL" id="UFQT01001380">
    <property type="protein sequence ID" value="SSX30278.1"/>
    <property type="molecule type" value="Genomic_DNA"/>
</dbReference>
<dbReference type="GO" id="GO:0016787">
    <property type="term" value="F:hydrolase activity"/>
    <property type="evidence" value="ECO:0007669"/>
    <property type="project" value="UniProtKB-KW"/>
</dbReference>
<reference evidence="13" key="1">
    <citation type="submission" date="2018-04" db="EMBL/GenBank/DDBJ databases">
        <authorList>
            <person name="Go L.Y."/>
            <person name="Mitchell J.A."/>
        </authorList>
    </citation>
    <scope>NUCLEOTIDE SEQUENCE</scope>
    <source>
        <tissue evidence="13">Whole organism</tissue>
    </source>
</reference>
<dbReference type="Gene3D" id="3.40.50.300">
    <property type="entry name" value="P-loop containing nucleotide triphosphate hydrolases"/>
    <property type="match status" value="2"/>
</dbReference>
<feature type="region of interest" description="Disordered" evidence="9">
    <location>
        <begin position="500"/>
        <end position="573"/>
    </location>
</feature>
<dbReference type="InterPro" id="IPR000629">
    <property type="entry name" value="RNA-helicase_DEAD-box_CS"/>
</dbReference>
<feature type="compositionally biased region" description="Low complexity" evidence="9">
    <location>
        <begin position="503"/>
        <end position="513"/>
    </location>
</feature>
<evidence type="ECO:0000259" key="10">
    <source>
        <dbReference type="PROSITE" id="PS51192"/>
    </source>
</evidence>
<dbReference type="InterPro" id="IPR027417">
    <property type="entry name" value="P-loop_NTPase"/>
</dbReference>
<keyword evidence="3 8" id="KW-0378">Hydrolase</keyword>
<evidence type="ECO:0000259" key="11">
    <source>
        <dbReference type="PROSITE" id="PS51194"/>
    </source>
</evidence>
<dbReference type="AlphaFoldDB" id="A0A336MWE9"/>
<dbReference type="SUPFAM" id="SSF52540">
    <property type="entry name" value="P-loop containing nucleoside triphosphate hydrolases"/>
    <property type="match status" value="1"/>
</dbReference>
<dbReference type="EC" id="3.6.4.13" evidence="1"/>
<comment type="catalytic activity">
    <reaction evidence="6">
        <text>ATP + H2O = ADP + phosphate + H(+)</text>
        <dbReference type="Rhea" id="RHEA:13065"/>
        <dbReference type="ChEBI" id="CHEBI:15377"/>
        <dbReference type="ChEBI" id="CHEBI:15378"/>
        <dbReference type="ChEBI" id="CHEBI:30616"/>
        <dbReference type="ChEBI" id="CHEBI:43474"/>
        <dbReference type="ChEBI" id="CHEBI:456216"/>
        <dbReference type="EC" id="3.6.4.13"/>
    </reaction>
</comment>
<evidence type="ECO:0000313" key="13">
    <source>
        <dbReference type="EMBL" id="SSX10595.1"/>
    </source>
</evidence>
<keyword evidence="2 8" id="KW-0547">Nucleotide-binding</keyword>
<evidence type="ECO:0000256" key="7">
    <source>
        <dbReference type="PROSITE-ProRule" id="PRU00552"/>
    </source>
</evidence>
<dbReference type="FunFam" id="3.40.50.300:FF:000079">
    <property type="entry name" value="probable ATP-dependent RNA helicase DDX17"/>
    <property type="match status" value="1"/>
</dbReference>
<dbReference type="GO" id="GO:0005524">
    <property type="term" value="F:ATP binding"/>
    <property type="evidence" value="ECO:0007669"/>
    <property type="project" value="UniProtKB-KW"/>
</dbReference>
<dbReference type="EMBL" id="UFQS01001380">
    <property type="protein sequence ID" value="SSX10595.1"/>
    <property type="molecule type" value="Genomic_DNA"/>
</dbReference>
<evidence type="ECO:0000256" key="5">
    <source>
        <dbReference type="ARBA" id="ARBA00022840"/>
    </source>
</evidence>
<dbReference type="PROSITE" id="PS51192">
    <property type="entry name" value="HELICASE_ATP_BIND_1"/>
    <property type="match status" value="1"/>
</dbReference>
<proteinExistence type="inferred from homology"/>
<dbReference type="VEuPathDB" id="VectorBase:CSON002286"/>
<evidence type="ECO:0000256" key="2">
    <source>
        <dbReference type="ARBA" id="ARBA00022741"/>
    </source>
</evidence>
<dbReference type="CDD" id="cd17966">
    <property type="entry name" value="DEADc_DDX5_DDX17"/>
    <property type="match status" value="1"/>
</dbReference>
<reference evidence="14" key="2">
    <citation type="submission" date="2018-07" db="EMBL/GenBank/DDBJ databases">
        <authorList>
            <person name="Quirk P.G."/>
            <person name="Krulwich T.A."/>
        </authorList>
    </citation>
    <scope>NUCLEOTIDE SEQUENCE</scope>
</reference>